<gene>
    <name evidence="2" type="ORF">J2S08_002271</name>
</gene>
<protein>
    <submittedName>
        <fullName evidence="2">CubicO group peptidase (Beta-lactamase class C family)</fullName>
    </submittedName>
</protein>
<reference evidence="2 3" key="1">
    <citation type="submission" date="2023-07" db="EMBL/GenBank/DDBJ databases">
        <title>Genomic Encyclopedia of Type Strains, Phase IV (KMG-IV): sequencing the most valuable type-strain genomes for metagenomic binning, comparative biology and taxonomic classification.</title>
        <authorList>
            <person name="Goeker M."/>
        </authorList>
    </citation>
    <scope>NUCLEOTIDE SEQUENCE [LARGE SCALE GENOMIC DNA]</scope>
    <source>
        <strain evidence="2 3">DSM 23837</strain>
    </source>
</reference>
<name>A0ABT9WT66_9BACI</name>
<organism evidence="2 3">
    <name type="scientific">Bacillus chungangensis</name>
    <dbReference type="NCBI Taxonomy" id="587633"/>
    <lineage>
        <taxon>Bacteria</taxon>
        <taxon>Bacillati</taxon>
        <taxon>Bacillota</taxon>
        <taxon>Bacilli</taxon>
        <taxon>Bacillales</taxon>
        <taxon>Bacillaceae</taxon>
        <taxon>Bacillus</taxon>
    </lineage>
</organism>
<dbReference type="RefSeq" id="WP_307229574.1">
    <property type="nucleotide sequence ID" value="NZ_JAUSTT010000012.1"/>
</dbReference>
<accession>A0ABT9WT66</accession>
<proteinExistence type="predicted"/>
<dbReference type="Gene3D" id="3.40.710.10">
    <property type="entry name" value="DD-peptidase/beta-lactamase superfamily"/>
    <property type="match status" value="1"/>
</dbReference>
<dbReference type="InterPro" id="IPR001466">
    <property type="entry name" value="Beta-lactam-related"/>
</dbReference>
<comment type="caution">
    <text evidence="2">The sequence shown here is derived from an EMBL/GenBank/DDBJ whole genome shotgun (WGS) entry which is preliminary data.</text>
</comment>
<evidence type="ECO:0000259" key="1">
    <source>
        <dbReference type="Pfam" id="PF00144"/>
    </source>
</evidence>
<feature type="domain" description="Beta-lactamase-related" evidence="1">
    <location>
        <begin position="38"/>
        <end position="368"/>
    </location>
</feature>
<dbReference type="InterPro" id="IPR050491">
    <property type="entry name" value="AmpC-like"/>
</dbReference>
<sequence>MIKKATKILGVIITLVLVIASIAIALKVDFSNPANIEKFVYNKMNKTDVPGVSIAIIKNNKVDKYISYGYANVNERKKVSQDTVFQIASLSKVVTATAIMQLYEKKKINLDDEINKYLPFSVVNPHFPNKPITVRMLLDHTSGIEDNWDVLDSLYTIDSGGGDSKISVGEFSKEYLNVGGKWYSKEKNFTNNKPGTTFVYSNVGYGLLGYIVEQISQLPFDQYTQQNIFEPLGMSQTHWLHKDIKTENFALPYEGNRALPKYSFPTYPDGSLKTNVLDFSKFLISMSATNENNTVLKPETIKEMFSPQSNDGKQTLGWSNSSLDDIFMKKLNNDDIVGHTGSDPGVFSIALYNLEKKNGLVIFMNQQMGLKIQTINIYFMIKRLVKEAAL</sequence>
<dbReference type="SUPFAM" id="SSF56601">
    <property type="entry name" value="beta-lactamase/transpeptidase-like"/>
    <property type="match status" value="1"/>
</dbReference>
<dbReference type="Proteomes" id="UP001223586">
    <property type="component" value="Unassembled WGS sequence"/>
</dbReference>
<dbReference type="Pfam" id="PF00144">
    <property type="entry name" value="Beta-lactamase"/>
    <property type="match status" value="1"/>
</dbReference>
<dbReference type="InterPro" id="IPR012338">
    <property type="entry name" value="Beta-lactam/transpept-like"/>
</dbReference>
<keyword evidence="3" id="KW-1185">Reference proteome</keyword>
<evidence type="ECO:0000313" key="3">
    <source>
        <dbReference type="Proteomes" id="UP001223586"/>
    </source>
</evidence>
<dbReference type="EMBL" id="JAUSTT010000012">
    <property type="protein sequence ID" value="MDQ0176427.1"/>
    <property type="molecule type" value="Genomic_DNA"/>
</dbReference>
<evidence type="ECO:0000313" key="2">
    <source>
        <dbReference type="EMBL" id="MDQ0176427.1"/>
    </source>
</evidence>
<dbReference type="PANTHER" id="PTHR46825:SF9">
    <property type="entry name" value="BETA-LACTAMASE-RELATED DOMAIN-CONTAINING PROTEIN"/>
    <property type="match status" value="1"/>
</dbReference>
<dbReference type="PANTHER" id="PTHR46825">
    <property type="entry name" value="D-ALANYL-D-ALANINE-CARBOXYPEPTIDASE/ENDOPEPTIDASE AMPH"/>
    <property type="match status" value="1"/>
</dbReference>